<dbReference type="Proteomes" id="UP000824262">
    <property type="component" value="Unassembled WGS sequence"/>
</dbReference>
<dbReference type="GO" id="GO:0016746">
    <property type="term" value="F:acyltransferase activity"/>
    <property type="evidence" value="ECO:0007669"/>
    <property type="project" value="InterPro"/>
</dbReference>
<organism evidence="1 2">
    <name type="scientific">Candidatus Scatomorpha intestinavium</name>
    <dbReference type="NCBI Taxonomy" id="2840922"/>
    <lineage>
        <taxon>Bacteria</taxon>
        <taxon>Bacillati</taxon>
        <taxon>Bacillota</taxon>
        <taxon>Clostridia</taxon>
        <taxon>Eubacteriales</taxon>
        <taxon>Candidatus Scatomorpha</taxon>
    </lineage>
</organism>
<evidence type="ECO:0000313" key="1">
    <source>
        <dbReference type="EMBL" id="HIQ78883.1"/>
    </source>
</evidence>
<dbReference type="NCBIfam" id="NF006160">
    <property type="entry name" value="PRK08304.1"/>
    <property type="match status" value="1"/>
</dbReference>
<proteinExistence type="predicted"/>
<accession>A0A9D0ZEC9</accession>
<dbReference type="Pfam" id="PF07451">
    <property type="entry name" value="SpoVAD"/>
    <property type="match status" value="1"/>
</dbReference>
<dbReference type="SUPFAM" id="SSF53901">
    <property type="entry name" value="Thiolase-like"/>
    <property type="match status" value="1"/>
</dbReference>
<dbReference type="EMBL" id="DVGA01000064">
    <property type="protein sequence ID" value="HIQ78883.1"/>
    <property type="molecule type" value="Genomic_DNA"/>
</dbReference>
<reference evidence="1" key="2">
    <citation type="journal article" date="2021" name="PeerJ">
        <title>Extensive microbial diversity within the chicken gut microbiome revealed by metagenomics and culture.</title>
        <authorList>
            <person name="Gilroy R."/>
            <person name="Ravi A."/>
            <person name="Getino M."/>
            <person name="Pursley I."/>
            <person name="Horton D.L."/>
            <person name="Alikhan N.F."/>
            <person name="Baker D."/>
            <person name="Gharbi K."/>
            <person name="Hall N."/>
            <person name="Watson M."/>
            <person name="Adriaenssens E.M."/>
            <person name="Foster-Nyarko E."/>
            <person name="Jarju S."/>
            <person name="Secka A."/>
            <person name="Antonio M."/>
            <person name="Oren A."/>
            <person name="Chaudhuri R.R."/>
            <person name="La Ragione R."/>
            <person name="Hildebrand F."/>
            <person name="Pallen M.J."/>
        </authorList>
    </citation>
    <scope>NUCLEOTIDE SEQUENCE</scope>
    <source>
        <strain evidence="1">ChiBcolR7-354</strain>
    </source>
</reference>
<dbReference type="AlphaFoldDB" id="A0A9D0ZEC9"/>
<protein>
    <submittedName>
        <fullName evidence="1">Stage V sporulation protein AD</fullName>
    </submittedName>
</protein>
<gene>
    <name evidence="1" type="ORF">IAB77_06450</name>
</gene>
<dbReference type="PIRSF" id="PIRSF011570">
    <property type="entry name" value="SpoVAD"/>
    <property type="match status" value="1"/>
</dbReference>
<reference evidence="1" key="1">
    <citation type="submission" date="2020-10" db="EMBL/GenBank/DDBJ databases">
        <authorList>
            <person name="Gilroy R."/>
        </authorList>
    </citation>
    <scope>NUCLEOTIDE SEQUENCE</scope>
    <source>
        <strain evidence="1">ChiBcolR7-354</strain>
    </source>
</reference>
<comment type="caution">
    <text evidence="1">The sequence shown here is derived from an EMBL/GenBank/DDBJ whole genome shotgun (WGS) entry which is preliminary data.</text>
</comment>
<dbReference type="InterPro" id="IPR010894">
    <property type="entry name" value="SpoVAD"/>
</dbReference>
<evidence type="ECO:0000313" key="2">
    <source>
        <dbReference type="Proteomes" id="UP000824262"/>
    </source>
</evidence>
<dbReference type="InterPro" id="IPR016039">
    <property type="entry name" value="Thiolase-like"/>
</dbReference>
<name>A0A9D0ZEC9_9FIRM</name>
<dbReference type="Gene3D" id="3.40.47.40">
    <property type="entry name" value="Stage V sporulation protein AD"/>
    <property type="match status" value="1"/>
</dbReference>
<sequence>MSEKAQAVRTVFLKNAPAVAGFASIVGKKEGDGPLGKRFDAVEPDARAGQDSWEKAESTMLRRAIDLACERAGVTPGCVLAGDLLNQCAGSAYGVRGVDAPFFGLYGACSTMAESLGLAALLVDGGHFESAAAATGSHFCSAERQFRFPLEYGGVRTPTAQWTVTGAGCVVLSAEGKGPYITRFTPGKIVDAGIKDMGNMGAAMAPAAYDTLSAHFALTGRGPEYYDVILTGDLGRLGQEILRDLFAADGVDLGANYMDCGVLVYDIGRQDAHCGGSGCGCSASVLSGHFLRGMRDGLWRRVLFAATGALMSPTTSLQGESIPAICHAVAIEAERC</sequence>
<dbReference type="InterPro" id="IPR038369">
    <property type="entry name" value="SpoVAD_sf"/>
</dbReference>